<feature type="region of interest" description="Disordered" evidence="5">
    <location>
        <begin position="138"/>
        <end position="158"/>
    </location>
</feature>
<dbReference type="AlphaFoldDB" id="A3M004"/>
<feature type="region of interest" description="Disordered" evidence="5">
    <location>
        <begin position="1"/>
        <end position="108"/>
    </location>
</feature>
<keyword evidence="8" id="KW-1185">Reference proteome</keyword>
<dbReference type="InParanoid" id="A3M004"/>
<dbReference type="HOGENOM" id="CLU_498735_0_0_1"/>
<name>A3M004_PICST</name>
<dbReference type="SUPFAM" id="SSF57850">
    <property type="entry name" value="RING/U-box"/>
    <property type="match status" value="1"/>
</dbReference>
<feature type="compositionally biased region" description="Polar residues" evidence="5">
    <location>
        <begin position="325"/>
        <end position="334"/>
    </location>
</feature>
<dbReference type="PROSITE" id="PS50089">
    <property type="entry name" value="ZF_RING_2"/>
    <property type="match status" value="1"/>
</dbReference>
<feature type="domain" description="RING-type" evidence="6">
    <location>
        <begin position="410"/>
        <end position="433"/>
    </location>
</feature>
<dbReference type="OMA" id="QICSICY"/>
<dbReference type="GO" id="GO:0008270">
    <property type="term" value="F:zinc ion binding"/>
    <property type="evidence" value="ECO:0007669"/>
    <property type="project" value="UniProtKB-KW"/>
</dbReference>
<accession>A3M004</accession>
<dbReference type="Proteomes" id="UP000002258">
    <property type="component" value="Chromosome 8"/>
</dbReference>
<dbReference type="EMBL" id="CP000502">
    <property type="protein sequence ID" value="ABN68629.2"/>
    <property type="molecule type" value="Genomic_DNA"/>
</dbReference>
<reference evidence="7 8" key="1">
    <citation type="journal article" date="2007" name="Nat. Biotechnol.">
        <title>Genome sequence of the lignocellulose-bioconverting and xylose-fermenting yeast Pichia stipitis.</title>
        <authorList>
            <person name="Jeffries T.W."/>
            <person name="Grigoriev I.V."/>
            <person name="Grimwood J."/>
            <person name="Laplaza J.M."/>
            <person name="Aerts A."/>
            <person name="Salamov A."/>
            <person name="Schmutz J."/>
            <person name="Lindquist E."/>
            <person name="Dehal P."/>
            <person name="Shapiro H."/>
            <person name="Jin Y.S."/>
            <person name="Passoth V."/>
            <person name="Richardson P.M."/>
        </authorList>
    </citation>
    <scope>NUCLEOTIDE SEQUENCE [LARGE SCALE GENOMIC DNA]</scope>
    <source>
        <strain evidence="8">ATCC 58785 / CBS 6054 / NBRC 10063 / NRRL Y-11545</strain>
    </source>
</reference>
<evidence type="ECO:0000256" key="1">
    <source>
        <dbReference type="ARBA" id="ARBA00022723"/>
    </source>
</evidence>
<evidence type="ECO:0000256" key="3">
    <source>
        <dbReference type="ARBA" id="ARBA00022833"/>
    </source>
</evidence>
<dbReference type="KEGG" id="pic:PICST_33739"/>
<feature type="compositionally biased region" description="Polar residues" evidence="5">
    <location>
        <begin position="1"/>
        <end position="25"/>
    </location>
</feature>
<feature type="region of interest" description="Disordered" evidence="5">
    <location>
        <begin position="324"/>
        <end position="391"/>
    </location>
</feature>
<dbReference type="InterPro" id="IPR013083">
    <property type="entry name" value="Znf_RING/FYVE/PHD"/>
</dbReference>
<feature type="compositionally biased region" description="Polar residues" evidence="5">
    <location>
        <begin position="438"/>
        <end position="465"/>
    </location>
</feature>
<organism evidence="7 8">
    <name type="scientific">Scheffersomyces stipitis (strain ATCC 58785 / CBS 6054 / NBRC 10063 / NRRL Y-11545)</name>
    <name type="common">Yeast</name>
    <name type="synonym">Pichia stipitis</name>
    <dbReference type="NCBI Taxonomy" id="322104"/>
    <lineage>
        <taxon>Eukaryota</taxon>
        <taxon>Fungi</taxon>
        <taxon>Dikarya</taxon>
        <taxon>Ascomycota</taxon>
        <taxon>Saccharomycotina</taxon>
        <taxon>Pichiomycetes</taxon>
        <taxon>Debaryomycetaceae</taxon>
        <taxon>Scheffersomyces</taxon>
    </lineage>
</organism>
<keyword evidence="1" id="KW-0479">Metal-binding</keyword>
<dbReference type="STRING" id="322104.A3M004"/>
<dbReference type="PANTHER" id="PTHR15710">
    <property type="entry name" value="E3 UBIQUITIN-PROTEIN LIGASE PRAJA"/>
    <property type="match status" value="1"/>
</dbReference>
<evidence type="ECO:0000256" key="2">
    <source>
        <dbReference type="ARBA" id="ARBA00022771"/>
    </source>
</evidence>
<sequence>MNSNNRETTSPGGNNPSADSSTNMTDAEYIGNLLNNTNTNATNSNSTNSGPTNSNSTNSNSTNTSTHNTSSSGNNSSATGNGNGNTSPMRRMPSSASSNSGNTSSSSSRIFSAFNRSHRAELGLFDRFRDTVSGLYRSNRTSREGSHQPNSATQTSTDIPTVVPQAAQLETTATIDTSGPTTGPSASTFNSESDYTRAIVITVNYVFSDENNPQYPNRAGSLIMSLPNNSSNRDPRVIQEFIRLATQMAYSTIINGLHKEKGVTLCKFNSFPSVKEADLGDSRACSICFDEFDMVEAEKEKSLVDESDDELVVVKKRRIDELRSAATSESNSRVQSDDESDSAIPPSNNILESTSIDSTNTDLPNTDPASTSNTNPTNTNTPSTNEESAEPKYLSEYTGVFDHSPIRMTCGHIFGKDCLSEWLKEHTTCPLCRDSVAEPTSRTNSSNVTIFNLPTNSSRPTTTEAHVDINETTTPQEETSIDSDTVYREADRFHYFPLSGGSARPLRRVLRSGSGISDAAAEQTERDYSTSHSQFSHILGFLRRQRTGNHPEPLFPTGISSRRTANGIETRSTDEDDDAASEILDFMNLHEFNPPVNSDSANTISEA</sequence>
<dbReference type="Gene3D" id="3.30.40.10">
    <property type="entry name" value="Zinc/RING finger domain, C3HC4 (zinc finger)"/>
    <property type="match status" value="1"/>
</dbReference>
<evidence type="ECO:0000256" key="4">
    <source>
        <dbReference type="PROSITE-ProRule" id="PRU00175"/>
    </source>
</evidence>
<evidence type="ECO:0000313" key="8">
    <source>
        <dbReference type="Proteomes" id="UP000002258"/>
    </source>
</evidence>
<feature type="compositionally biased region" description="Polar residues" evidence="5">
    <location>
        <begin position="147"/>
        <end position="158"/>
    </location>
</feature>
<proteinExistence type="predicted"/>
<evidence type="ECO:0000259" key="6">
    <source>
        <dbReference type="PROSITE" id="PS50089"/>
    </source>
</evidence>
<feature type="compositionally biased region" description="Polar residues" evidence="5">
    <location>
        <begin position="345"/>
        <end position="363"/>
    </location>
</feature>
<protein>
    <submittedName>
        <fullName evidence="7">Mating-type transcriptional regulator (Putative)</fullName>
    </submittedName>
</protein>
<dbReference type="GeneID" id="4840867"/>
<dbReference type="RefSeq" id="XP_001386658.2">
    <property type="nucleotide sequence ID" value="XM_001386621.1"/>
</dbReference>
<dbReference type="InterPro" id="IPR001841">
    <property type="entry name" value="Znf_RING"/>
</dbReference>
<evidence type="ECO:0000256" key="5">
    <source>
        <dbReference type="SAM" id="MobiDB-lite"/>
    </source>
</evidence>
<keyword evidence="2 4" id="KW-0863">Zinc-finger</keyword>
<evidence type="ECO:0000313" key="7">
    <source>
        <dbReference type="EMBL" id="ABN68629.2"/>
    </source>
</evidence>
<feature type="compositionally biased region" description="Low complexity" evidence="5">
    <location>
        <begin position="35"/>
        <end position="108"/>
    </location>
</feature>
<feature type="region of interest" description="Disordered" evidence="5">
    <location>
        <begin position="436"/>
        <end position="465"/>
    </location>
</feature>
<feature type="compositionally biased region" description="Low complexity" evidence="5">
    <location>
        <begin position="364"/>
        <end position="386"/>
    </location>
</feature>
<keyword evidence="3" id="KW-0862">Zinc</keyword>
<feature type="non-terminal residue" evidence="7">
    <location>
        <position position="607"/>
    </location>
</feature>
<gene>
    <name evidence="7" type="primary">SAN1</name>
    <name evidence="7" type="ORF">PICST_33739</name>
</gene>
<dbReference type="eggNOG" id="KOG0802">
    <property type="taxonomic scope" value="Eukaryota"/>
</dbReference>
<dbReference type="Pfam" id="PF13639">
    <property type="entry name" value="zf-RING_2"/>
    <property type="match status" value="1"/>
</dbReference>
<dbReference type="OrthoDB" id="8062037at2759"/>